<dbReference type="VEuPathDB" id="TriTrypDB:TcCL_NonESM06519"/>
<protein>
    <recommendedName>
        <fullName evidence="1">ACB domain-containing protein</fullName>
    </recommendedName>
</protein>
<evidence type="ECO:0000259" key="1">
    <source>
        <dbReference type="PROSITE" id="PS51228"/>
    </source>
</evidence>
<accession>A0A2V2ULJ2</accession>
<dbReference type="EMBL" id="PRFA01000181">
    <property type="protein sequence ID" value="PWU85125.1"/>
    <property type="molecule type" value="Genomic_DNA"/>
</dbReference>
<evidence type="ECO:0000313" key="2">
    <source>
        <dbReference type="EMBL" id="PWU85125.1"/>
    </source>
</evidence>
<dbReference type="VEuPathDB" id="TriTrypDB:TcBrA4_0071480"/>
<reference evidence="2 3" key="1">
    <citation type="journal article" date="2018" name="Microb. Genom.">
        <title>Expanding an expanded genome: long-read sequencing of Trypanosoma cruzi.</title>
        <authorList>
            <person name="Berna L."/>
            <person name="Rodriguez M."/>
            <person name="Chiribao M.L."/>
            <person name="Parodi-Talice A."/>
            <person name="Pita S."/>
            <person name="Rijo G."/>
            <person name="Alvarez-Valin F."/>
            <person name="Robello C."/>
        </authorList>
    </citation>
    <scope>NUCLEOTIDE SEQUENCE [LARGE SCALE GENOMIC DNA]</scope>
    <source>
        <strain evidence="2 3">Dm28c</strain>
    </source>
</reference>
<proteinExistence type="predicted"/>
<dbReference type="VEuPathDB" id="TriTrypDB:C4B63_181g13"/>
<dbReference type="VEuPathDB" id="TriTrypDB:TcG_09223"/>
<dbReference type="Pfam" id="PF00887">
    <property type="entry name" value="ACBP"/>
    <property type="match status" value="1"/>
</dbReference>
<evidence type="ECO:0000313" key="3">
    <source>
        <dbReference type="Proteomes" id="UP000246121"/>
    </source>
</evidence>
<name>A0A2V2ULJ2_TRYCR</name>
<dbReference type="VEuPathDB" id="TriTrypDB:TcCLB.509287.10"/>
<gene>
    <name evidence="2" type="ORF">C4B63_181g13</name>
</gene>
<dbReference type="Gene3D" id="1.20.80.10">
    <property type="match status" value="1"/>
</dbReference>
<dbReference type="VEuPathDB" id="TriTrypDB:TcYC6_0023510"/>
<dbReference type="SUPFAM" id="SSF47027">
    <property type="entry name" value="Acyl-CoA binding protein"/>
    <property type="match status" value="1"/>
</dbReference>
<dbReference type="VEuPathDB" id="TriTrypDB:TCDM_13622"/>
<dbReference type="AlphaFoldDB" id="A0A2V2ULJ2"/>
<dbReference type="VEuPathDB" id="TriTrypDB:BCY84_16701"/>
<dbReference type="VEuPathDB" id="TriTrypDB:TcCLB.506953.20"/>
<dbReference type="PROSITE" id="PS51228">
    <property type="entry name" value="ACB_2"/>
    <property type="match status" value="1"/>
</dbReference>
<dbReference type="InterPro" id="IPR000582">
    <property type="entry name" value="Acyl-CoA-binding_protein"/>
</dbReference>
<dbReference type="VEuPathDB" id="TriTrypDB:ECC02_009423"/>
<dbReference type="InterPro" id="IPR014352">
    <property type="entry name" value="FERM/acyl-CoA-bd_prot_sf"/>
</dbReference>
<comment type="caution">
    <text evidence="2">The sequence shown here is derived from an EMBL/GenBank/DDBJ whole genome shotgun (WGS) entry which is preliminary data.</text>
</comment>
<dbReference type="InterPro" id="IPR035984">
    <property type="entry name" value="Acyl-CoA-binding_sf"/>
</dbReference>
<feature type="domain" description="ACB" evidence="1">
    <location>
        <begin position="1"/>
        <end position="96"/>
    </location>
</feature>
<dbReference type="GO" id="GO:0000062">
    <property type="term" value="F:fatty-acyl-CoA binding"/>
    <property type="evidence" value="ECO:0007669"/>
    <property type="project" value="InterPro"/>
</dbReference>
<dbReference type="Proteomes" id="UP000246121">
    <property type="component" value="Unassembled WGS sequence"/>
</dbReference>
<sequence>MGHAFPGNYFKAAPFFDHEFGDIEAAARLGDKQKLLFYALRRQTEHGPCTGAAPSIWWTRERTKCDARNQLGEMSVYEAMVNFLRLLGECLGGDVNWVENCKALENNILHAADKWQHTCPRRGGHVVR</sequence>
<organism evidence="2 3">
    <name type="scientific">Trypanosoma cruzi</name>
    <dbReference type="NCBI Taxonomy" id="5693"/>
    <lineage>
        <taxon>Eukaryota</taxon>
        <taxon>Discoba</taxon>
        <taxon>Euglenozoa</taxon>
        <taxon>Kinetoplastea</taxon>
        <taxon>Metakinetoplastina</taxon>
        <taxon>Trypanosomatida</taxon>
        <taxon>Trypanosomatidae</taxon>
        <taxon>Trypanosoma</taxon>
        <taxon>Schizotrypanum</taxon>
    </lineage>
</organism>
<dbReference type="VEuPathDB" id="TriTrypDB:C3747_142g60"/>
<dbReference type="VEuPathDB" id="TriTrypDB:Tc_MARK_9968"/>